<evidence type="ECO:0000256" key="2">
    <source>
        <dbReference type="ARBA" id="ARBA00022801"/>
    </source>
</evidence>
<dbReference type="Proteomes" id="UP000715095">
    <property type="component" value="Unassembled WGS sequence"/>
</dbReference>
<dbReference type="PANTHER" id="PTHR30023">
    <property type="entry name" value="D-ALANYL-D-ALANINE CARBOXYPEPTIDASE"/>
    <property type="match status" value="1"/>
</dbReference>
<feature type="non-terminal residue" evidence="3">
    <location>
        <position position="152"/>
    </location>
</feature>
<keyword evidence="3" id="KW-0645">Protease</keyword>
<dbReference type="GO" id="GO:0004180">
    <property type="term" value="F:carboxypeptidase activity"/>
    <property type="evidence" value="ECO:0007669"/>
    <property type="project" value="UniProtKB-KW"/>
</dbReference>
<gene>
    <name evidence="3" type="ORF">H6A60_12275</name>
</gene>
<dbReference type="InterPro" id="IPR012338">
    <property type="entry name" value="Beta-lactam/transpept-like"/>
</dbReference>
<evidence type="ECO:0000256" key="1">
    <source>
        <dbReference type="ARBA" id="ARBA00006096"/>
    </source>
</evidence>
<keyword evidence="4" id="KW-1185">Reference proteome</keyword>
<dbReference type="EMBL" id="JACJJC010000238">
    <property type="protein sequence ID" value="MBM6705239.1"/>
    <property type="molecule type" value="Genomic_DNA"/>
</dbReference>
<organism evidence="3 4">
    <name type="scientific">Sutterella massiliensis</name>
    <dbReference type="NCBI Taxonomy" id="1816689"/>
    <lineage>
        <taxon>Bacteria</taxon>
        <taxon>Pseudomonadati</taxon>
        <taxon>Pseudomonadota</taxon>
        <taxon>Betaproteobacteria</taxon>
        <taxon>Burkholderiales</taxon>
        <taxon>Sutterellaceae</taxon>
        <taxon>Sutterella</taxon>
    </lineage>
</organism>
<dbReference type="PANTHER" id="PTHR30023:SF0">
    <property type="entry name" value="PENICILLIN-SENSITIVE CARBOXYPEPTIDASE A"/>
    <property type="match status" value="1"/>
</dbReference>
<evidence type="ECO:0000313" key="3">
    <source>
        <dbReference type="EMBL" id="MBM6705239.1"/>
    </source>
</evidence>
<dbReference type="SUPFAM" id="SSF56601">
    <property type="entry name" value="beta-lactamase/transpeptidase-like"/>
    <property type="match status" value="1"/>
</dbReference>
<dbReference type="Gene3D" id="3.40.710.10">
    <property type="entry name" value="DD-peptidase/beta-lactamase superfamily"/>
    <property type="match status" value="1"/>
</dbReference>
<protein>
    <submittedName>
        <fullName evidence="3">D-alanyl-D-alanine carboxypeptidase</fullName>
    </submittedName>
</protein>
<dbReference type="RefSeq" id="WP_205105063.1">
    <property type="nucleotide sequence ID" value="NZ_JACJJC010000238.1"/>
</dbReference>
<comment type="similarity">
    <text evidence="1">Belongs to the peptidase S13 family.</text>
</comment>
<keyword evidence="2" id="KW-0378">Hydrolase</keyword>
<reference evidence="3 4" key="1">
    <citation type="journal article" date="2021" name="Sci. Rep.">
        <title>The distribution of antibiotic resistance genes in chicken gut microbiota commensals.</title>
        <authorList>
            <person name="Juricova H."/>
            <person name="Matiasovicova J."/>
            <person name="Kubasova T."/>
            <person name="Cejkova D."/>
            <person name="Rychlik I."/>
        </authorList>
    </citation>
    <scope>NUCLEOTIDE SEQUENCE [LARGE SCALE GENOMIC DNA]</scope>
    <source>
        <strain evidence="3 4">An829</strain>
    </source>
</reference>
<keyword evidence="3" id="KW-0121">Carboxypeptidase</keyword>
<accession>A0ABS2DV55</accession>
<evidence type="ECO:0000313" key="4">
    <source>
        <dbReference type="Proteomes" id="UP000715095"/>
    </source>
</evidence>
<sequence>MRIFFRGSFSSEFGKAALYLSLESADRYAERLIRTVCRQMGIEWTGRLLSRATVESPAWRLNYEPVSRVLSAQLPEIVRSINKDSLNAAAQSLFLALSDEHTNTASAVVVERWLIENGIDCTHLHLPSGSGLDEKTRVDAVFMGDLLARAHS</sequence>
<proteinExistence type="inferred from homology"/>
<dbReference type="InterPro" id="IPR000667">
    <property type="entry name" value="Peptidase_S13"/>
</dbReference>
<dbReference type="Pfam" id="PF02113">
    <property type="entry name" value="Peptidase_S13"/>
    <property type="match status" value="1"/>
</dbReference>
<name>A0ABS2DV55_9BURK</name>
<comment type="caution">
    <text evidence="3">The sequence shown here is derived from an EMBL/GenBank/DDBJ whole genome shotgun (WGS) entry which is preliminary data.</text>
</comment>